<dbReference type="AlphaFoldDB" id="A0AAN9F394"/>
<dbReference type="EMBL" id="JAYWIO010000004">
    <property type="protein sequence ID" value="KAK7266400.1"/>
    <property type="molecule type" value="Genomic_DNA"/>
</dbReference>
<comment type="caution">
    <text evidence="2">The sequence shown here is derived from an EMBL/GenBank/DDBJ whole genome shotgun (WGS) entry which is preliminary data.</text>
</comment>
<evidence type="ECO:0000313" key="2">
    <source>
        <dbReference type="EMBL" id="KAK7266400.1"/>
    </source>
</evidence>
<evidence type="ECO:0000256" key="1">
    <source>
        <dbReference type="SAM" id="MobiDB-lite"/>
    </source>
</evidence>
<proteinExistence type="predicted"/>
<feature type="region of interest" description="Disordered" evidence="1">
    <location>
        <begin position="1"/>
        <end position="92"/>
    </location>
</feature>
<feature type="compositionally biased region" description="Basic and acidic residues" evidence="1">
    <location>
        <begin position="1"/>
        <end position="48"/>
    </location>
</feature>
<gene>
    <name evidence="2" type="ORF">RIF29_19044</name>
</gene>
<organism evidence="2 3">
    <name type="scientific">Crotalaria pallida</name>
    <name type="common">Smooth rattlebox</name>
    <name type="synonym">Crotalaria striata</name>
    <dbReference type="NCBI Taxonomy" id="3830"/>
    <lineage>
        <taxon>Eukaryota</taxon>
        <taxon>Viridiplantae</taxon>
        <taxon>Streptophyta</taxon>
        <taxon>Embryophyta</taxon>
        <taxon>Tracheophyta</taxon>
        <taxon>Spermatophyta</taxon>
        <taxon>Magnoliopsida</taxon>
        <taxon>eudicotyledons</taxon>
        <taxon>Gunneridae</taxon>
        <taxon>Pentapetalae</taxon>
        <taxon>rosids</taxon>
        <taxon>fabids</taxon>
        <taxon>Fabales</taxon>
        <taxon>Fabaceae</taxon>
        <taxon>Papilionoideae</taxon>
        <taxon>50 kb inversion clade</taxon>
        <taxon>genistoids sensu lato</taxon>
        <taxon>core genistoids</taxon>
        <taxon>Crotalarieae</taxon>
        <taxon>Crotalaria</taxon>
    </lineage>
</organism>
<sequence length="307" mass="34969">MQRERLKVERGDRRRIATNQEEKEQRGPKSESKMQKQTREMNELHENSYDNVAATGNLEQSGNQTKKRKVQEDDDEEEKHENSHEGDVDSSPIHKKKAEVVWSMELHHKFVLAVNQLIISDAVRHGHPNILQAMPISKWCSNQFPKDIHSHGVCSTCAPKVASNYSNAICSSVNSLTPMNGAVGPECQTSTNPTFNRNQHFHFCDPGQMKHDGIMEFNVGNSLKPQQVHNINHQKSQKSCTCVANNVRSLEELVAASSSCISEELRKEIAATRDEHRKFREKLVQQDRQMQAVLQLFHTMQLQSKPT</sequence>
<accession>A0AAN9F394</accession>
<dbReference type="Gene3D" id="1.10.10.60">
    <property type="entry name" value="Homeodomain-like"/>
    <property type="match status" value="1"/>
</dbReference>
<evidence type="ECO:0000313" key="3">
    <source>
        <dbReference type="Proteomes" id="UP001372338"/>
    </source>
</evidence>
<dbReference type="Proteomes" id="UP001372338">
    <property type="component" value="Unassembled WGS sequence"/>
</dbReference>
<protein>
    <submittedName>
        <fullName evidence="2">Uncharacterized protein</fullName>
    </submittedName>
</protein>
<keyword evidence="3" id="KW-1185">Reference proteome</keyword>
<name>A0AAN9F394_CROPI</name>
<reference evidence="2 3" key="1">
    <citation type="submission" date="2024-01" db="EMBL/GenBank/DDBJ databases">
        <title>The genomes of 5 underutilized Papilionoideae crops provide insights into root nodulation and disease resistanc.</title>
        <authorList>
            <person name="Yuan L."/>
        </authorList>
    </citation>
    <scope>NUCLEOTIDE SEQUENCE [LARGE SCALE GENOMIC DNA]</scope>
    <source>
        <strain evidence="2">ZHUSHIDOU_FW_LH</strain>
        <tissue evidence="2">Leaf</tissue>
    </source>
</reference>